<evidence type="ECO:0000313" key="1">
    <source>
        <dbReference type="EMBL" id="GAA3926872.1"/>
    </source>
</evidence>
<evidence type="ECO:0000313" key="2">
    <source>
        <dbReference type="Proteomes" id="UP001501591"/>
    </source>
</evidence>
<comment type="caution">
    <text evidence="1">The sequence shown here is derived from an EMBL/GenBank/DDBJ whole genome shotgun (WGS) entry which is preliminary data.</text>
</comment>
<accession>A0ABP7MP39</accession>
<dbReference type="Proteomes" id="UP001501591">
    <property type="component" value="Unassembled WGS sequence"/>
</dbReference>
<sequence>MEWDHLFADLEGQLAAEWEAERAALDAESERLRISRLTLRDRLRAVPRDPARLSIEIMDGDTWDCTLRVIGADWIGVSMRTDPRLRILPVQGIGAVSVDHGALLSSLSEDGTAPRDGDALRERMTLGFVLRDLARRRSPVTIARRGADPQHGTIDRAGADHLDLALHDPGEVRRTRSVRGFRIIPFGMLVWVRMESGDSTAA</sequence>
<name>A0ABP7MP39_9MICO</name>
<keyword evidence="2" id="KW-1185">Reference proteome</keyword>
<gene>
    <name evidence="1" type="ORF">GCM10022383_02460</name>
</gene>
<protein>
    <submittedName>
        <fullName evidence="1">Uncharacterized protein</fullName>
    </submittedName>
</protein>
<dbReference type="EMBL" id="BAABCP010000001">
    <property type="protein sequence ID" value="GAA3926872.1"/>
    <property type="molecule type" value="Genomic_DNA"/>
</dbReference>
<dbReference type="RefSeq" id="WP_344817672.1">
    <property type="nucleotide sequence ID" value="NZ_BAABCP010000001.1"/>
</dbReference>
<organism evidence="1 2">
    <name type="scientific">Microbacterium soli</name>
    <dbReference type="NCBI Taxonomy" id="446075"/>
    <lineage>
        <taxon>Bacteria</taxon>
        <taxon>Bacillati</taxon>
        <taxon>Actinomycetota</taxon>
        <taxon>Actinomycetes</taxon>
        <taxon>Micrococcales</taxon>
        <taxon>Microbacteriaceae</taxon>
        <taxon>Microbacterium</taxon>
    </lineage>
</organism>
<reference evidence="2" key="1">
    <citation type="journal article" date="2019" name="Int. J. Syst. Evol. Microbiol.">
        <title>The Global Catalogue of Microorganisms (GCM) 10K type strain sequencing project: providing services to taxonomists for standard genome sequencing and annotation.</title>
        <authorList>
            <consortium name="The Broad Institute Genomics Platform"/>
            <consortium name="The Broad Institute Genome Sequencing Center for Infectious Disease"/>
            <person name="Wu L."/>
            <person name="Ma J."/>
        </authorList>
    </citation>
    <scope>NUCLEOTIDE SEQUENCE [LARGE SCALE GENOMIC DNA]</scope>
    <source>
        <strain evidence="2">JCM 17024</strain>
    </source>
</reference>
<proteinExistence type="predicted"/>